<evidence type="ECO:0000256" key="5">
    <source>
        <dbReference type="ARBA" id="ARBA00023125"/>
    </source>
</evidence>
<sequence length="598" mass="67540">MDLSTNIPEEDAGGKKKSRLNRPVSACETCRKLKTRCESVSGKKACRRCISLGIVCDLPGTDKGLPLEGMASFNDVDTKLASIEQKLEGVQNQISIAPEGIDARLAQLERSVEELGRLIRGAVHPSLSVHAISRPQQDTQHMPGSSTSVYLDDTVGNGIMRPVLLMRNLQTQFFGPKQDFSDEVLALGNVVSAGIIRASLSRHLIQMQVTSKFIKHYGFWISVNHKHDLPDDFERNHPLLFSTACLLASRFVPSIGRTASHEIYLMVRRLASSVVLKPPPLRYEELQGLLLLSMFSPTIQTAMPIDSWLMSALGINHATLHLNRSVDMILPGNSDYMLLPKLRIWNALCLTHIQRSMVQKKFVDYCYDILETPKSCFEDVKLSAEVLLYWETAHLLNQKQRMDESENPIFDELAEWKLSWKQVFDNPRSVTVRFSYMFCYLLLYRVSLRAQTSSIILKDAALKVSREILEVFQELDFTVILDLPDYYFFITVYAALTLCKFTISDPLIAMTQESLIDLAPNNEHIAFRFGTVLQEIRQKAAAAGTSVMNQTNREIGIDGLTSNEHYAWDVFMAAYYPRNMDTLDHGLDGTLLSDETQF</sequence>
<evidence type="ECO:0000256" key="7">
    <source>
        <dbReference type="ARBA" id="ARBA00023242"/>
    </source>
</evidence>
<dbReference type="InterPro" id="IPR051089">
    <property type="entry name" value="prtT"/>
</dbReference>
<evidence type="ECO:0000256" key="1">
    <source>
        <dbReference type="ARBA" id="ARBA00004123"/>
    </source>
</evidence>
<accession>A0AAD4KIY7</accession>
<dbReference type="EMBL" id="JAJTJA010000013">
    <property type="protein sequence ID" value="KAH8690452.1"/>
    <property type="molecule type" value="Genomic_DNA"/>
</dbReference>
<dbReference type="GeneID" id="70251390"/>
<comment type="similarity">
    <text evidence="8">Belongs to the prtT family.</text>
</comment>
<dbReference type="GO" id="GO:0005634">
    <property type="term" value="C:nucleus"/>
    <property type="evidence" value="ECO:0007669"/>
    <property type="project" value="UniProtKB-SubCell"/>
</dbReference>
<comment type="caution">
    <text evidence="12">The sequence shown here is derived from an EMBL/GenBank/DDBJ whole genome shotgun (WGS) entry which is preliminary data.</text>
</comment>
<dbReference type="Proteomes" id="UP001201262">
    <property type="component" value="Unassembled WGS sequence"/>
</dbReference>
<evidence type="ECO:0000256" key="3">
    <source>
        <dbReference type="ARBA" id="ARBA00022833"/>
    </source>
</evidence>
<dbReference type="GO" id="GO:0008270">
    <property type="term" value="F:zinc ion binding"/>
    <property type="evidence" value="ECO:0007669"/>
    <property type="project" value="InterPro"/>
</dbReference>
<dbReference type="SUPFAM" id="SSF57701">
    <property type="entry name" value="Zn2/Cys6 DNA-binding domain"/>
    <property type="match status" value="1"/>
</dbReference>
<evidence type="ECO:0000256" key="9">
    <source>
        <dbReference type="ARBA" id="ARBA00041135"/>
    </source>
</evidence>
<gene>
    <name evidence="12" type="ORF">BGW36DRAFT_432254</name>
</gene>
<dbReference type="PROSITE" id="PS50048">
    <property type="entry name" value="ZN2_CY6_FUNGAL_2"/>
    <property type="match status" value="1"/>
</dbReference>
<keyword evidence="7" id="KW-0539">Nucleus</keyword>
<dbReference type="PANTHER" id="PTHR31845">
    <property type="entry name" value="FINGER DOMAIN PROTEIN, PUTATIVE-RELATED"/>
    <property type="match status" value="1"/>
</dbReference>
<feature type="domain" description="Zn(2)-C6 fungal-type" evidence="11">
    <location>
        <begin position="26"/>
        <end position="58"/>
    </location>
</feature>
<evidence type="ECO:0000313" key="12">
    <source>
        <dbReference type="EMBL" id="KAH8690452.1"/>
    </source>
</evidence>
<reference evidence="12" key="1">
    <citation type="submission" date="2021-12" db="EMBL/GenBank/DDBJ databases">
        <title>Convergent genome expansion in fungi linked to evolution of root-endophyte symbiosis.</title>
        <authorList>
            <consortium name="DOE Joint Genome Institute"/>
            <person name="Ke Y.-H."/>
            <person name="Bonito G."/>
            <person name="Liao H.-L."/>
            <person name="Looney B."/>
            <person name="Rojas-Flechas A."/>
            <person name="Nash J."/>
            <person name="Hameed K."/>
            <person name="Schadt C."/>
            <person name="Martin F."/>
            <person name="Crous P.W."/>
            <person name="Miettinen O."/>
            <person name="Magnuson J.K."/>
            <person name="Labbe J."/>
            <person name="Jacobson D."/>
            <person name="Doktycz M.J."/>
            <person name="Veneault-Fourrey C."/>
            <person name="Kuo A."/>
            <person name="Mondo S."/>
            <person name="Calhoun S."/>
            <person name="Riley R."/>
            <person name="Ohm R."/>
            <person name="LaButti K."/>
            <person name="Andreopoulos B."/>
            <person name="Pangilinan J."/>
            <person name="Nolan M."/>
            <person name="Tritt A."/>
            <person name="Clum A."/>
            <person name="Lipzen A."/>
            <person name="Daum C."/>
            <person name="Barry K."/>
            <person name="Grigoriev I.V."/>
            <person name="Vilgalys R."/>
        </authorList>
    </citation>
    <scope>NUCLEOTIDE SEQUENCE</scope>
    <source>
        <strain evidence="12">PMI_201</strain>
    </source>
</reference>
<comment type="subcellular location">
    <subcellularLocation>
        <location evidence="1">Nucleus</location>
    </subcellularLocation>
</comment>
<dbReference type="Pfam" id="PF00172">
    <property type="entry name" value="Zn_clus"/>
    <property type="match status" value="1"/>
</dbReference>
<evidence type="ECO:0000256" key="8">
    <source>
        <dbReference type="ARBA" id="ARBA00038134"/>
    </source>
</evidence>
<evidence type="ECO:0000259" key="11">
    <source>
        <dbReference type="PROSITE" id="PS50048"/>
    </source>
</evidence>
<keyword evidence="6" id="KW-0804">Transcription</keyword>
<dbReference type="InterPro" id="IPR036864">
    <property type="entry name" value="Zn2-C6_fun-type_DNA-bd_sf"/>
</dbReference>
<dbReference type="RefSeq" id="XP_046066648.1">
    <property type="nucleotide sequence ID" value="XM_046221103.1"/>
</dbReference>
<dbReference type="CDD" id="cd00067">
    <property type="entry name" value="GAL4"/>
    <property type="match status" value="1"/>
</dbReference>
<protein>
    <recommendedName>
        <fullName evidence="9">Transcriptional activator of proteases prtT</fullName>
    </recommendedName>
    <alternativeName>
        <fullName evidence="10">Zn(2)-C6 zinc finger-containing protein prtT</fullName>
    </alternativeName>
</protein>
<evidence type="ECO:0000256" key="4">
    <source>
        <dbReference type="ARBA" id="ARBA00023015"/>
    </source>
</evidence>
<dbReference type="PANTHER" id="PTHR31845:SF34">
    <property type="entry name" value="TRANSCRIPTIONAL ACTIVATOR OF PROTEASES PRTT"/>
    <property type="match status" value="1"/>
</dbReference>
<evidence type="ECO:0000256" key="2">
    <source>
        <dbReference type="ARBA" id="ARBA00022723"/>
    </source>
</evidence>
<dbReference type="GO" id="GO:0000976">
    <property type="term" value="F:transcription cis-regulatory region binding"/>
    <property type="evidence" value="ECO:0007669"/>
    <property type="project" value="TreeGrafter"/>
</dbReference>
<evidence type="ECO:0000313" key="13">
    <source>
        <dbReference type="Proteomes" id="UP001201262"/>
    </source>
</evidence>
<keyword evidence="5" id="KW-0238">DNA-binding</keyword>
<dbReference type="Gene3D" id="4.10.240.10">
    <property type="entry name" value="Zn(2)-C6 fungal-type DNA-binding domain"/>
    <property type="match status" value="1"/>
</dbReference>
<name>A0AAD4KIY7_9EURO</name>
<dbReference type="InterPro" id="IPR001138">
    <property type="entry name" value="Zn2Cys6_DnaBD"/>
</dbReference>
<evidence type="ECO:0000256" key="6">
    <source>
        <dbReference type="ARBA" id="ARBA00023163"/>
    </source>
</evidence>
<keyword evidence="4" id="KW-0805">Transcription regulation</keyword>
<dbReference type="PROSITE" id="PS00463">
    <property type="entry name" value="ZN2_CY6_FUNGAL_1"/>
    <property type="match status" value="1"/>
</dbReference>
<organism evidence="12 13">
    <name type="scientific">Talaromyces proteolyticus</name>
    <dbReference type="NCBI Taxonomy" id="1131652"/>
    <lineage>
        <taxon>Eukaryota</taxon>
        <taxon>Fungi</taxon>
        <taxon>Dikarya</taxon>
        <taxon>Ascomycota</taxon>
        <taxon>Pezizomycotina</taxon>
        <taxon>Eurotiomycetes</taxon>
        <taxon>Eurotiomycetidae</taxon>
        <taxon>Eurotiales</taxon>
        <taxon>Trichocomaceae</taxon>
        <taxon>Talaromyces</taxon>
        <taxon>Talaromyces sect. Bacilispori</taxon>
    </lineage>
</organism>
<proteinExistence type="inferred from homology"/>
<keyword evidence="3" id="KW-0862">Zinc</keyword>
<dbReference type="SMART" id="SM00066">
    <property type="entry name" value="GAL4"/>
    <property type="match status" value="1"/>
</dbReference>
<evidence type="ECO:0000256" key="10">
    <source>
        <dbReference type="ARBA" id="ARBA00042461"/>
    </source>
</evidence>
<keyword evidence="13" id="KW-1185">Reference proteome</keyword>
<keyword evidence="2" id="KW-0479">Metal-binding</keyword>
<dbReference type="AlphaFoldDB" id="A0AAD4KIY7"/>
<dbReference type="GO" id="GO:0000981">
    <property type="term" value="F:DNA-binding transcription factor activity, RNA polymerase II-specific"/>
    <property type="evidence" value="ECO:0007669"/>
    <property type="project" value="InterPro"/>
</dbReference>